<dbReference type="SUPFAM" id="SSF54675">
    <property type="entry name" value="Nicotinate/Quinolinate PRTase N-terminal domain-like"/>
    <property type="match status" value="1"/>
</dbReference>
<dbReference type="SUPFAM" id="SSF51690">
    <property type="entry name" value="Nicotinate/Quinolinate PRTase C-terminal domain-like"/>
    <property type="match status" value="1"/>
</dbReference>
<dbReference type="PANTHER" id="PTHR11098">
    <property type="entry name" value="NICOTINATE PHOSPHORIBOSYLTRANSFERASE"/>
    <property type="match status" value="1"/>
</dbReference>
<dbReference type="Proteomes" id="UP000053664">
    <property type="component" value="Unassembled WGS sequence"/>
</dbReference>
<dbReference type="eggNOG" id="KOG2511">
    <property type="taxonomic scope" value="Eukaryota"/>
</dbReference>
<evidence type="ECO:0000256" key="5">
    <source>
        <dbReference type="ARBA" id="ARBA00022598"/>
    </source>
</evidence>
<dbReference type="GO" id="GO:0034355">
    <property type="term" value="P:NAD+ biosynthetic process via the salvage pathway"/>
    <property type="evidence" value="ECO:0007669"/>
    <property type="project" value="TreeGrafter"/>
</dbReference>
<feature type="region of interest" description="Disordered" evidence="9">
    <location>
        <begin position="1"/>
        <end position="22"/>
    </location>
</feature>
<evidence type="ECO:0000313" key="12">
    <source>
        <dbReference type="EMBL" id="EPQ26703.1"/>
    </source>
</evidence>
<evidence type="ECO:0000256" key="2">
    <source>
        <dbReference type="ARBA" id="ARBA00010897"/>
    </source>
</evidence>
<dbReference type="GeneID" id="19319769"/>
<dbReference type="Pfam" id="PF04095">
    <property type="entry name" value="NAPRTase"/>
    <property type="match status" value="1"/>
</dbReference>
<keyword evidence="6 8" id="KW-0662">Pyridine nucleotide biosynthesis</keyword>
<dbReference type="RefSeq" id="XP_007881409.1">
    <property type="nucleotide sequence ID" value="XM_007883218.1"/>
</dbReference>
<dbReference type="InterPro" id="IPR040727">
    <property type="entry name" value="NAPRTase_N"/>
</dbReference>
<feature type="domain" description="Nicotinate/nicotinamide phosphoribosyltransferase" evidence="10">
    <location>
        <begin position="189"/>
        <end position="460"/>
    </location>
</feature>
<dbReference type="NCBIfam" id="TIGR01514">
    <property type="entry name" value="NAPRTase"/>
    <property type="match status" value="1"/>
</dbReference>
<comment type="pathway">
    <text evidence="1 8">Cofactor biosynthesis; NAD(+) biosynthesis; nicotinate D-ribonucleotide from nicotinate: step 1/1.</text>
</comment>
<evidence type="ECO:0000256" key="1">
    <source>
        <dbReference type="ARBA" id="ARBA00004952"/>
    </source>
</evidence>
<evidence type="ECO:0000256" key="7">
    <source>
        <dbReference type="ARBA" id="ARBA00048668"/>
    </source>
</evidence>
<dbReference type="InterPro" id="IPR007229">
    <property type="entry name" value="Nic_PRibTrfase-Fam"/>
</dbReference>
<dbReference type="EC" id="6.3.4.21" evidence="3 8"/>
<sequence>MTVPQSHTNGATPTVVNGTGNTPVRSLLDTDLYKLTMQQAVLRHYPDSHVAYKFTNRSKDMRFTRQCVDRINVYIQALSDLRLTADERSWLQAKCPFLQPKYLEYLSGYRFRPSEQVKATFVPSNDDPEAGELSLLVEGRWCEVILYEVPLMAIVSESYFETVDQAWDLQGQHTQAFNKARLLCSNGIRFSEFGSRRRRSYATHKTCVQGLIAGEATALASNPAKPGKLLGTSNVHFAHLFDLAPVGTVAHEWTMAVAALEGYEHSNLLAQQKWDAVYSPPNFVASTPAHDLTIALTDTFSTRVFFDDLLSSEAGREIARRWRGLRQDSGDSKAFARKAVEVYEQLGVDPKRKLVMFSDSLDVDRCIDLARYADDIGIGHGFGVGTNFTNDFRRLASPSDRCDGADVEGEPRQGEKSPALNIVIKLDQIDNRPAVKISDDLSKNCGDPDEVRMVKRRFGLEGAEQVEDA</sequence>
<dbReference type="GO" id="GO:0005829">
    <property type="term" value="C:cytosol"/>
    <property type="evidence" value="ECO:0007669"/>
    <property type="project" value="TreeGrafter"/>
</dbReference>
<evidence type="ECO:0000313" key="13">
    <source>
        <dbReference type="Proteomes" id="UP000053664"/>
    </source>
</evidence>
<evidence type="ECO:0000259" key="10">
    <source>
        <dbReference type="Pfam" id="PF04095"/>
    </source>
</evidence>
<dbReference type="InterPro" id="IPR041525">
    <property type="entry name" value="N/Namide_PRibTrfase"/>
</dbReference>
<dbReference type="GO" id="GO:0004516">
    <property type="term" value="F:nicotinate phosphoribosyltransferase activity"/>
    <property type="evidence" value="ECO:0007669"/>
    <property type="project" value="UniProtKB-UniRule"/>
</dbReference>
<keyword evidence="4" id="KW-0597">Phosphoprotein</keyword>
<organism evidence="12 13">
    <name type="scientific">Pseudozyma flocculosa PF-1</name>
    <dbReference type="NCBI Taxonomy" id="1277687"/>
    <lineage>
        <taxon>Eukaryota</taxon>
        <taxon>Fungi</taxon>
        <taxon>Dikarya</taxon>
        <taxon>Basidiomycota</taxon>
        <taxon>Ustilaginomycotina</taxon>
        <taxon>Ustilaginomycetes</taxon>
        <taxon>Ustilaginales</taxon>
        <taxon>Ustilaginaceae</taxon>
        <taxon>Pseudozyma</taxon>
    </lineage>
</organism>
<dbReference type="UniPathway" id="UPA00253">
    <property type="reaction ID" value="UER00457"/>
</dbReference>
<dbReference type="AlphaFoldDB" id="A0A061H2L6"/>
<dbReference type="Gene3D" id="3.20.140.10">
    <property type="entry name" value="nicotinate phosphoribosyltransferase"/>
    <property type="match status" value="1"/>
</dbReference>
<dbReference type="OrthoDB" id="193380at2759"/>
<dbReference type="InterPro" id="IPR036068">
    <property type="entry name" value="Nicotinate_pribotase-like_C"/>
</dbReference>
<dbReference type="PANTHER" id="PTHR11098:SF1">
    <property type="entry name" value="NICOTINATE PHOSPHORIBOSYLTRANSFERASE"/>
    <property type="match status" value="1"/>
</dbReference>
<name>A0A061H2L6_9BASI</name>
<evidence type="ECO:0000256" key="4">
    <source>
        <dbReference type="ARBA" id="ARBA00022553"/>
    </source>
</evidence>
<comment type="catalytic activity">
    <reaction evidence="7 8">
        <text>5-phospho-alpha-D-ribose 1-diphosphate + nicotinate + ATP + H2O = nicotinate beta-D-ribonucleotide + ADP + phosphate + diphosphate</text>
        <dbReference type="Rhea" id="RHEA:36163"/>
        <dbReference type="ChEBI" id="CHEBI:15377"/>
        <dbReference type="ChEBI" id="CHEBI:30616"/>
        <dbReference type="ChEBI" id="CHEBI:32544"/>
        <dbReference type="ChEBI" id="CHEBI:33019"/>
        <dbReference type="ChEBI" id="CHEBI:43474"/>
        <dbReference type="ChEBI" id="CHEBI:57502"/>
        <dbReference type="ChEBI" id="CHEBI:58017"/>
        <dbReference type="ChEBI" id="CHEBI:456216"/>
        <dbReference type="EC" id="6.3.4.21"/>
    </reaction>
</comment>
<evidence type="ECO:0000256" key="6">
    <source>
        <dbReference type="ARBA" id="ARBA00022642"/>
    </source>
</evidence>
<dbReference type="PIRSF" id="PIRSF000484">
    <property type="entry name" value="NAPRT"/>
    <property type="match status" value="1"/>
</dbReference>
<proteinExistence type="inferred from homology"/>
<evidence type="ECO:0000256" key="8">
    <source>
        <dbReference type="RuleBase" id="RU003838"/>
    </source>
</evidence>
<dbReference type="Pfam" id="PF17767">
    <property type="entry name" value="NAPRTase_N"/>
    <property type="match status" value="1"/>
</dbReference>
<comment type="PTM">
    <text evidence="8">Transiently phosphorylated on a His residue during the reaction cycle. Phosphorylation strongly increases the affinity for substrates and increases the rate of nicotinate D-ribonucleotide production. Dephosphorylation regenerates the low-affinity form of the enzyme, leading to product release.</text>
</comment>
<feature type="domain" description="Nicotinate phosphoribosyltransferase N-terminal" evidence="11">
    <location>
        <begin position="28"/>
        <end position="156"/>
    </location>
</feature>
<evidence type="ECO:0000256" key="9">
    <source>
        <dbReference type="SAM" id="MobiDB-lite"/>
    </source>
</evidence>
<dbReference type="HOGENOM" id="CLU_030991_0_0_1"/>
<comment type="similarity">
    <text evidence="2 8">Belongs to the NAPRTase family.</text>
</comment>
<evidence type="ECO:0000259" key="11">
    <source>
        <dbReference type="Pfam" id="PF17767"/>
    </source>
</evidence>
<comment type="function">
    <text evidence="8">Catalyzes the synthesis of beta-nicotinate D-ribonucleotide from nicotinate and 5-phospho-D-ribose 1-phosphate at the expense of ATP.</text>
</comment>
<accession>A0A061H2L6</accession>
<keyword evidence="5 8" id="KW-0436">Ligase</keyword>
<reference evidence="12 13" key="1">
    <citation type="journal article" date="2013" name="Plant Cell">
        <title>The transition from a phytopathogenic smut ancestor to an anamorphic biocontrol agent deciphered by comparative whole-genome analysis.</title>
        <authorList>
            <person name="Lefebvre F."/>
            <person name="Joly D.L."/>
            <person name="Labbe C."/>
            <person name="Teichmann B."/>
            <person name="Linning R."/>
            <person name="Belzile F."/>
            <person name="Bakkeren G."/>
            <person name="Belanger R.R."/>
        </authorList>
    </citation>
    <scope>NUCLEOTIDE SEQUENCE [LARGE SCALE GENOMIC DNA]</scope>
    <source>
        <strain evidence="12 13">PF-1</strain>
    </source>
</reference>
<dbReference type="KEGG" id="pfp:PFL1_05682"/>
<evidence type="ECO:0000256" key="3">
    <source>
        <dbReference type="ARBA" id="ARBA00013236"/>
    </source>
</evidence>
<gene>
    <name evidence="12" type="ORF">PFL1_05682</name>
</gene>
<protein>
    <recommendedName>
        <fullName evidence="3 8">Nicotinate phosphoribosyltransferase</fullName>
        <ecNumber evidence="3 8">6.3.4.21</ecNumber>
    </recommendedName>
</protein>
<dbReference type="InterPro" id="IPR006406">
    <property type="entry name" value="Nic_PRibTrfase"/>
</dbReference>
<dbReference type="EMBL" id="KE361643">
    <property type="protein sequence ID" value="EPQ26703.1"/>
    <property type="molecule type" value="Genomic_DNA"/>
</dbReference>